<evidence type="ECO:0000313" key="2">
    <source>
        <dbReference type="Proteomes" id="UP000193200"/>
    </source>
</evidence>
<evidence type="ECO:0000313" key="1">
    <source>
        <dbReference type="EMBL" id="SLN56944.1"/>
    </source>
</evidence>
<reference evidence="1 2" key="1">
    <citation type="submission" date="2017-03" db="EMBL/GenBank/DDBJ databases">
        <authorList>
            <person name="Afonso C.L."/>
            <person name="Miller P.J."/>
            <person name="Scott M.A."/>
            <person name="Spackman E."/>
            <person name="Goraichik I."/>
            <person name="Dimitrov K.M."/>
            <person name="Suarez D.L."/>
            <person name="Swayne D.E."/>
        </authorList>
    </citation>
    <scope>NUCLEOTIDE SEQUENCE [LARGE SCALE GENOMIC DNA]</scope>
    <source>
        <strain evidence="1 2">CECT 7691</strain>
    </source>
</reference>
<protein>
    <submittedName>
        <fullName evidence="1">Uncharacterized protein</fullName>
    </submittedName>
</protein>
<keyword evidence="2" id="KW-1185">Reference proteome</keyword>
<dbReference type="InParanoid" id="A0A1Y5T6E3"/>
<gene>
    <name evidence="1" type="ORF">OCH7691_02486</name>
</gene>
<dbReference type="AlphaFoldDB" id="A0A1Y5T6E3"/>
<dbReference type="EMBL" id="FWFR01000002">
    <property type="protein sequence ID" value="SLN56944.1"/>
    <property type="molecule type" value="Genomic_DNA"/>
</dbReference>
<name>A0A1Y5T6E3_9PROT</name>
<accession>A0A1Y5T6E3</accession>
<sequence length="106" mass="11688">MATEYREIFFTNTEVMRGLTTLKRSLGDPIPSGSVIDIKLAADSDHPFTVELATDGAGRLTICPYRGELAAALLVYCRQVRIPIPVNARKSVDVKNGRVVLRIEID</sequence>
<organism evidence="1 2">
    <name type="scientific">Oceanibacterium hippocampi</name>
    <dbReference type="NCBI Taxonomy" id="745714"/>
    <lineage>
        <taxon>Bacteria</taxon>
        <taxon>Pseudomonadati</taxon>
        <taxon>Pseudomonadota</taxon>
        <taxon>Alphaproteobacteria</taxon>
        <taxon>Sneathiellales</taxon>
        <taxon>Sneathiellaceae</taxon>
        <taxon>Oceanibacterium</taxon>
    </lineage>
</organism>
<proteinExistence type="predicted"/>
<dbReference type="Proteomes" id="UP000193200">
    <property type="component" value="Unassembled WGS sequence"/>
</dbReference>